<dbReference type="SUPFAM" id="SSF54236">
    <property type="entry name" value="Ubiquitin-like"/>
    <property type="match status" value="1"/>
</dbReference>
<dbReference type="Gene3D" id="3.40.50.300">
    <property type="entry name" value="P-loop containing nucleotide triphosphate hydrolases"/>
    <property type="match status" value="1"/>
</dbReference>
<dbReference type="PANTHER" id="PTHR46312:SF2">
    <property type="entry name" value="NUCLEOTIDE-BINDING OLIGOMERIZATION DOMAIN-CONTAINING PROTEIN 2-LIKE"/>
    <property type="match status" value="1"/>
</dbReference>
<dbReference type="GO" id="GO:0005524">
    <property type="term" value="F:ATP binding"/>
    <property type="evidence" value="ECO:0007669"/>
    <property type="project" value="UniProtKB-KW"/>
</dbReference>
<dbReference type="InterPro" id="IPR032675">
    <property type="entry name" value="LRR_dom_sf"/>
</dbReference>
<evidence type="ECO:0000256" key="3">
    <source>
        <dbReference type="SAM" id="MobiDB-lite"/>
    </source>
</evidence>
<evidence type="ECO:0000259" key="6">
    <source>
        <dbReference type="PROSITE" id="PS50837"/>
    </source>
</evidence>
<feature type="domain" description="NACHT" evidence="6">
    <location>
        <begin position="385"/>
        <end position="596"/>
    </location>
</feature>
<feature type="region of interest" description="Disordered" evidence="3">
    <location>
        <begin position="56"/>
        <end position="83"/>
    </location>
</feature>
<dbReference type="Pfam" id="PF00531">
    <property type="entry name" value="Death"/>
    <property type="match status" value="1"/>
</dbReference>
<evidence type="ECO:0000259" key="5">
    <source>
        <dbReference type="PROSITE" id="PS50053"/>
    </source>
</evidence>
<dbReference type="PROSITE" id="PS50053">
    <property type="entry name" value="UBIQUITIN_2"/>
    <property type="match status" value="1"/>
</dbReference>
<dbReference type="AlphaFoldDB" id="A0A8B7ZT48"/>
<dbReference type="CDD" id="cd17039">
    <property type="entry name" value="Ubl_ubiquitin_like"/>
    <property type="match status" value="1"/>
</dbReference>
<dbReference type="OMA" id="RARIDFT"/>
<evidence type="ECO:0000259" key="4">
    <source>
        <dbReference type="PROSITE" id="PS50017"/>
    </source>
</evidence>
<feature type="domain" description="Death" evidence="4">
    <location>
        <begin position="193"/>
        <end position="271"/>
    </location>
</feature>
<protein>
    <submittedName>
        <fullName evidence="8">NLR family CARD domain-containing protein 4-like</fullName>
    </submittedName>
</protein>
<dbReference type="PROSITE" id="PS50837">
    <property type="entry name" value="NACHT"/>
    <property type="match status" value="1"/>
</dbReference>
<dbReference type="InterPro" id="IPR000626">
    <property type="entry name" value="Ubiquitin-like_dom"/>
</dbReference>
<dbReference type="SUPFAM" id="SSF52047">
    <property type="entry name" value="RNI-like"/>
    <property type="match status" value="1"/>
</dbReference>
<dbReference type="GO" id="GO:0007165">
    <property type="term" value="P:signal transduction"/>
    <property type="evidence" value="ECO:0007669"/>
    <property type="project" value="InterPro"/>
</dbReference>
<dbReference type="Gene3D" id="3.10.20.90">
    <property type="entry name" value="Phosphatidylinositol 3-kinase Catalytic Subunit, Chain A, domain 1"/>
    <property type="match status" value="1"/>
</dbReference>
<gene>
    <name evidence="8" type="primary">LOC110988608</name>
</gene>
<reference evidence="8" key="1">
    <citation type="submission" date="2025-08" db="UniProtKB">
        <authorList>
            <consortium name="RefSeq"/>
        </authorList>
    </citation>
    <scope>IDENTIFICATION</scope>
</reference>
<dbReference type="InterPro" id="IPR011029">
    <property type="entry name" value="DEATH-like_dom_sf"/>
</dbReference>
<feature type="domain" description="Ubiquitin-like" evidence="5">
    <location>
        <begin position="100"/>
        <end position="170"/>
    </location>
</feature>
<keyword evidence="1" id="KW-0547">Nucleotide-binding</keyword>
<dbReference type="InterPro" id="IPR000488">
    <property type="entry name" value="Death_dom"/>
</dbReference>
<dbReference type="Gene3D" id="3.80.10.10">
    <property type="entry name" value="Ribonuclease Inhibitor"/>
    <property type="match status" value="1"/>
</dbReference>
<dbReference type="PROSITE" id="PS50017">
    <property type="entry name" value="DEATH_DOMAIN"/>
    <property type="match status" value="1"/>
</dbReference>
<dbReference type="SUPFAM" id="SSF52540">
    <property type="entry name" value="P-loop containing nucleoside triphosphate hydrolases"/>
    <property type="match status" value="1"/>
</dbReference>
<dbReference type="CDD" id="cd01670">
    <property type="entry name" value="Death"/>
    <property type="match status" value="1"/>
</dbReference>
<name>A0A8B7ZT48_ACAPL</name>
<evidence type="ECO:0000256" key="2">
    <source>
        <dbReference type="ARBA" id="ARBA00022840"/>
    </source>
</evidence>
<dbReference type="GeneID" id="110988608"/>
<dbReference type="SUPFAM" id="SSF47986">
    <property type="entry name" value="DEATH domain"/>
    <property type="match status" value="1"/>
</dbReference>
<dbReference type="InterPro" id="IPR027417">
    <property type="entry name" value="P-loop_NTPase"/>
</dbReference>
<accession>A0A8B7ZT48</accession>
<dbReference type="Gene3D" id="1.10.533.10">
    <property type="entry name" value="Death Domain, Fas"/>
    <property type="match status" value="1"/>
</dbReference>
<dbReference type="OrthoDB" id="120976at2759"/>
<evidence type="ECO:0000256" key="1">
    <source>
        <dbReference type="ARBA" id="ARBA00022741"/>
    </source>
</evidence>
<proteinExistence type="predicted"/>
<dbReference type="KEGG" id="aplc:110988608"/>
<dbReference type="Pfam" id="PF05729">
    <property type="entry name" value="NACHT"/>
    <property type="match status" value="1"/>
</dbReference>
<dbReference type="InterPro" id="IPR007111">
    <property type="entry name" value="NACHT_NTPase"/>
</dbReference>
<evidence type="ECO:0000313" key="7">
    <source>
        <dbReference type="Proteomes" id="UP000694845"/>
    </source>
</evidence>
<dbReference type="RefSeq" id="XP_022108000.1">
    <property type="nucleotide sequence ID" value="XM_022252308.1"/>
</dbReference>
<evidence type="ECO:0000313" key="8">
    <source>
        <dbReference type="RefSeq" id="XP_022108000.1"/>
    </source>
</evidence>
<dbReference type="InterPro" id="IPR029071">
    <property type="entry name" value="Ubiquitin-like_domsf"/>
</dbReference>
<keyword evidence="7" id="KW-1185">Reference proteome</keyword>
<sequence>MEQVSLGQWDKDRITTGAVCDHPRAKLISKKMKAKHGRKAAFLSVFPIKASSRLTDDDKELVPHPKRASTPQCELSKPPNHDQTITKAETESLHERKEKLQVFVRGSFLSRTLCLQLDQKTSVSSLKELIKNKSGIQPQTQHLFIQRNLLLCDSLSLTDQGIQQDQNIEIRAGGLLGGAPEKEQFASGYFLELSEKLGRDWVSLAINLDFDNTQVEQFEEGHKGNIVRQSLKMLDKWYKKQDNPEEAPQTLKNALRKTHRADLASKVPGVAGEHFDVEQCAEELTAHYQQTLKVTTHPTKRGTSVEIGRLYVNQQLLEETNLAAPSCSSEFKIHPAATMKVGHLKGKSQRGTPGRSVSKVEEETGFLFQNVPLDSYEDMLTLKTNRILATAEAGYGKTTLLKKIVYDWVEIKTNGTQQTNQSQPGTKFGLKDYKLVFLIEVNRMGKNFDVVDAIFSQILTEGRFEKEDLEKYIRNNQKSVLILLDGADEISLQRLTHTKQRKDEINLSDMLSFKSLKSCKIVVTSRQKTANELLTMHEHFTKVHVAGFDEKDREKYVGKYLTDFSKQSQKSFLDTVNASNTFRSLAEIPLFLWLMCFTWAEEGKLPHQITKLFSHKIEHLFQRVDSKETDSQANTYAHDTKTDIFALGRLALEGLLDPDGPKLYFMASEINREDSDIFEKGCKIGLLSKTETVYGLTSVTLFSFLHKTFQEYCAAVYLDSLSRSDKKEFHNVLSSIFSGDVESVEFLLRFCCGLNKNTAQTIIREIDGLLGQDKMKESLHRISTLLLFEAQLDSLVDEIVGTGNIKFTFEIQGEDLVAAHYLVQTGSKRKALDINSVKAKCDSLEHLKLLKDIVKEIECNISLTLNLANVHWSNFVDDSQGMIKHMKRLDVRTGDWNILQLFDMLSYKESKISTLVIKNTISFELLSEQMVTPGPIMSLTVLALADTGMKSKDIESLLSLLSSAGSIKTVLLKDNDLHGLQAVKISPIPSLCELQLHECSLTKTDIEPIFSLLAAAASIKTLVLKGNDLHGLQPDQITSVPSLRELYLYECNLTKSDIEQVFSLLAATGNIQVVVLNENDLQRLQPAKITPLPSLCELHLYECNLSYSEIGPLFSLLTGAGSIKKVFLKGNNLRGLEPVKIEPAPLLSDLQLQECGLTNSDIKPLFSLLKAAGSVETVALSGCSFRRFQVDKFTPVSSCVHYSCTNVI</sequence>
<keyword evidence="2" id="KW-0067">ATP-binding</keyword>
<dbReference type="Proteomes" id="UP000694845">
    <property type="component" value="Unplaced"/>
</dbReference>
<dbReference type="PANTHER" id="PTHR46312">
    <property type="entry name" value="NACHT DOMAIN-CONTAINING PROTEIN"/>
    <property type="match status" value="1"/>
</dbReference>
<organism evidence="7 8">
    <name type="scientific">Acanthaster planci</name>
    <name type="common">Crown-of-thorns starfish</name>
    <dbReference type="NCBI Taxonomy" id="133434"/>
    <lineage>
        <taxon>Eukaryota</taxon>
        <taxon>Metazoa</taxon>
        <taxon>Echinodermata</taxon>
        <taxon>Eleutherozoa</taxon>
        <taxon>Asterozoa</taxon>
        <taxon>Asteroidea</taxon>
        <taxon>Valvatacea</taxon>
        <taxon>Valvatida</taxon>
        <taxon>Acanthasteridae</taxon>
        <taxon>Acanthaster</taxon>
    </lineage>
</organism>